<reference evidence="4" key="1">
    <citation type="journal article" date="2021" name="Antonie Van Leeuwenhoek">
        <title>Draft genome and description of Waterburya agarophytonicola gen. nov. sp. nov. (Pleurocapsales, Cyanobacteria): a seaweed symbiont.</title>
        <authorList>
            <person name="Bonthond G."/>
            <person name="Shalygin S."/>
            <person name="Bayer T."/>
            <person name="Weinberger F."/>
        </authorList>
    </citation>
    <scope>NUCLEOTIDE SEQUENCE</scope>
    <source>
        <strain evidence="4">KI4</strain>
    </source>
</reference>
<accession>A0A964FFV4</accession>
<dbReference type="PANTHER" id="PTHR43022:SF1">
    <property type="entry name" value="PROTEIN SMF"/>
    <property type="match status" value="1"/>
</dbReference>
<dbReference type="SUPFAM" id="SSF102405">
    <property type="entry name" value="MCP/YpsA-like"/>
    <property type="match status" value="1"/>
</dbReference>
<dbReference type="PANTHER" id="PTHR43022">
    <property type="entry name" value="PROTEIN SMF"/>
    <property type="match status" value="1"/>
</dbReference>
<comment type="similarity">
    <text evidence="1">Belongs to the DprA/Smf family.</text>
</comment>
<dbReference type="EMBL" id="JADWDC010000020">
    <property type="protein sequence ID" value="MCC0177311.1"/>
    <property type="molecule type" value="Genomic_DNA"/>
</dbReference>
<dbReference type="Proteomes" id="UP000729733">
    <property type="component" value="Unassembled WGS sequence"/>
</dbReference>
<protein>
    <submittedName>
        <fullName evidence="4">DNA-protecting protein DprA</fullName>
    </submittedName>
</protein>
<dbReference type="Gene3D" id="3.40.50.450">
    <property type="match status" value="1"/>
</dbReference>
<comment type="caution">
    <text evidence="4">The sequence shown here is derived from an EMBL/GenBank/DDBJ whole genome shotgun (WGS) entry which is preliminary data.</text>
</comment>
<name>A0A964FFV4_9CYAN</name>
<feature type="domain" description="Smf/DprA SLOG" evidence="2">
    <location>
        <begin position="81"/>
        <end position="292"/>
    </location>
</feature>
<dbReference type="InterPro" id="IPR041614">
    <property type="entry name" value="DprA_WH"/>
</dbReference>
<gene>
    <name evidence="4" type="primary">dprA</name>
    <name evidence="4" type="ORF">I4641_10015</name>
</gene>
<evidence type="ECO:0000313" key="4">
    <source>
        <dbReference type="EMBL" id="MCC0177311.1"/>
    </source>
</evidence>
<feature type="domain" description="DprA winged helix" evidence="3">
    <location>
        <begin position="303"/>
        <end position="362"/>
    </location>
</feature>
<dbReference type="RefSeq" id="WP_229640375.1">
    <property type="nucleotide sequence ID" value="NZ_JADWDC010000020.1"/>
</dbReference>
<dbReference type="Gene3D" id="1.10.10.10">
    <property type="entry name" value="Winged helix-like DNA-binding domain superfamily/Winged helix DNA-binding domain"/>
    <property type="match status" value="1"/>
</dbReference>
<dbReference type="InterPro" id="IPR003488">
    <property type="entry name" value="DprA"/>
</dbReference>
<organism evidence="4 5">
    <name type="scientific">Waterburya agarophytonicola KI4</name>
    <dbReference type="NCBI Taxonomy" id="2874699"/>
    <lineage>
        <taxon>Bacteria</taxon>
        <taxon>Bacillati</taxon>
        <taxon>Cyanobacteriota</taxon>
        <taxon>Cyanophyceae</taxon>
        <taxon>Pleurocapsales</taxon>
        <taxon>Hyellaceae</taxon>
        <taxon>Waterburya</taxon>
        <taxon>Waterburya agarophytonicola</taxon>
    </lineage>
</organism>
<proteinExistence type="inferred from homology"/>
<evidence type="ECO:0000256" key="1">
    <source>
        <dbReference type="ARBA" id="ARBA00006525"/>
    </source>
</evidence>
<dbReference type="NCBIfam" id="TIGR00732">
    <property type="entry name" value="dprA"/>
    <property type="match status" value="1"/>
</dbReference>
<dbReference type="InterPro" id="IPR010994">
    <property type="entry name" value="RuvA_2-like"/>
</dbReference>
<dbReference type="AlphaFoldDB" id="A0A964FFV4"/>
<evidence type="ECO:0000313" key="5">
    <source>
        <dbReference type="Proteomes" id="UP000729733"/>
    </source>
</evidence>
<sequence length="369" mass="40468">MEQERAYWLAWSQISGIGAISLKKIYQHFGSLQQAWHAEAIAFAEIEGLGGKVAMAIQQKRNKIDPEALLSRYLEQNPLFWTPTDPEYPRLLLEIPGPPPLLYYSGRVESKENSGITPMIGIVGTRNPTEYGKRWTKKITQALVQHGFGIVSGMAAGIDTIAHHSCLSAQGRTIAVLGTGVDTVYPHSNRTLHQRLQNEGLIISEYPSQTPPDRGHFPARNRIIAGLCRGVIIIEAPKRSGALITARFANEFGRDVYVLPGSLDNTQSLGCLTLLNSGAHIILGIEELLEMLGTMPCLDLVAPQAKVAPQLEPNLESIYRLIDEKSISLDTIVEQTGKNTGEVLAALSQLELMDLIVQLPGMRYQISGS</sequence>
<dbReference type="InterPro" id="IPR057666">
    <property type="entry name" value="DrpA_SLOG"/>
</dbReference>
<evidence type="ECO:0000259" key="3">
    <source>
        <dbReference type="Pfam" id="PF17782"/>
    </source>
</evidence>
<dbReference type="SUPFAM" id="SSF47781">
    <property type="entry name" value="RuvA domain 2-like"/>
    <property type="match status" value="1"/>
</dbReference>
<evidence type="ECO:0000259" key="2">
    <source>
        <dbReference type="Pfam" id="PF02481"/>
    </source>
</evidence>
<keyword evidence="5" id="KW-1185">Reference proteome</keyword>
<dbReference type="GO" id="GO:0009294">
    <property type="term" value="P:DNA-mediated transformation"/>
    <property type="evidence" value="ECO:0007669"/>
    <property type="project" value="InterPro"/>
</dbReference>
<dbReference type="Pfam" id="PF17782">
    <property type="entry name" value="WHD_DprA"/>
    <property type="match status" value="1"/>
</dbReference>
<dbReference type="Pfam" id="PF02481">
    <property type="entry name" value="DNA_processg_A"/>
    <property type="match status" value="1"/>
</dbReference>
<dbReference type="InterPro" id="IPR036388">
    <property type="entry name" value="WH-like_DNA-bd_sf"/>
</dbReference>